<organism evidence="1 2">
    <name type="scientific">Populus alba x Populus x berolinensis</name>
    <dbReference type="NCBI Taxonomy" id="444605"/>
    <lineage>
        <taxon>Eukaryota</taxon>
        <taxon>Viridiplantae</taxon>
        <taxon>Streptophyta</taxon>
        <taxon>Embryophyta</taxon>
        <taxon>Tracheophyta</taxon>
        <taxon>Spermatophyta</taxon>
        <taxon>Magnoliopsida</taxon>
        <taxon>eudicotyledons</taxon>
        <taxon>Gunneridae</taxon>
        <taxon>Pentapetalae</taxon>
        <taxon>rosids</taxon>
        <taxon>fabids</taxon>
        <taxon>Malpighiales</taxon>
        <taxon>Salicaceae</taxon>
        <taxon>Saliceae</taxon>
        <taxon>Populus</taxon>
    </lineage>
</organism>
<dbReference type="Proteomes" id="UP001164929">
    <property type="component" value="Chromosome 15"/>
</dbReference>
<comment type="caution">
    <text evidence="1">The sequence shown here is derived from an EMBL/GenBank/DDBJ whole genome shotgun (WGS) entry which is preliminary data.</text>
</comment>
<gene>
    <name evidence="1" type="ORF">NC653_034138</name>
</gene>
<keyword evidence="2" id="KW-1185">Reference proteome</keyword>
<dbReference type="EMBL" id="JAQIZT010000015">
    <property type="protein sequence ID" value="KAJ6969515.1"/>
    <property type="molecule type" value="Genomic_DNA"/>
</dbReference>
<dbReference type="AlphaFoldDB" id="A0AAD6PWR8"/>
<sequence length="47" mass="5024">MALLWDVMSSADVISIIKDTVKEPGVCSQLLATEASDEAAEIKLLSM</sequence>
<accession>A0AAD6PWR8</accession>
<evidence type="ECO:0000313" key="2">
    <source>
        <dbReference type="Proteomes" id="UP001164929"/>
    </source>
</evidence>
<reference evidence="1" key="1">
    <citation type="journal article" date="2023" name="Mol. Ecol. Resour.">
        <title>Chromosome-level genome assembly of a triploid poplar Populus alba 'Berolinensis'.</title>
        <authorList>
            <person name="Chen S."/>
            <person name="Yu Y."/>
            <person name="Wang X."/>
            <person name="Wang S."/>
            <person name="Zhang T."/>
            <person name="Zhou Y."/>
            <person name="He R."/>
            <person name="Meng N."/>
            <person name="Wang Y."/>
            <person name="Liu W."/>
            <person name="Liu Z."/>
            <person name="Liu J."/>
            <person name="Guo Q."/>
            <person name="Huang H."/>
            <person name="Sederoff R.R."/>
            <person name="Wang G."/>
            <person name="Qu G."/>
            <person name="Chen S."/>
        </authorList>
    </citation>
    <scope>NUCLEOTIDE SEQUENCE</scope>
    <source>
        <strain evidence="1">SC-2020</strain>
    </source>
</reference>
<proteinExistence type="predicted"/>
<protein>
    <submittedName>
        <fullName evidence="1">Orphans transcription factor</fullName>
    </submittedName>
</protein>
<evidence type="ECO:0000313" key="1">
    <source>
        <dbReference type="EMBL" id="KAJ6969515.1"/>
    </source>
</evidence>
<name>A0AAD6PWR8_9ROSI</name>